<dbReference type="Proteomes" id="UP000233293">
    <property type="component" value="Unassembled WGS sequence"/>
</dbReference>
<dbReference type="PANTHER" id="PTHR43820">
    <property type="entry name" value="HIGH-AFFINITY BRANCHED-CHAIN AMINO ACID TRANSPORT ATP-BINDING PROTEIN LIVF"/>
    <property type="match status" value="1"/>
</dbReference>
<reference evidence="8" key="1">
    <citation type="submission" date="2017-12" db="EMBL/GenBank/DDBJ databases">
        <title>Draft genome sequence of Telmatospirillum siberiense 26-4b1T, an acidotolerant peatland alphaproteobacterium potentially involved in sulfur cycling.</title>
        <authorList>
            <person name="Hausmann B."/>
            <person name="Pjevac P."/>
            <person name="Schreck K."/>
            <person name="Herbold C.W."/>
            <person name="Daims H."/>
            <person name="Wagner M."/>
            <person name="Pester M."/>
            <person name="Loy A."/>
        </authorList>
    </citation>
    <scope>NUCLEOTIDE SEQUENCE [LARGE SCALE GENOMIC DNA]</scope>
    <source>
        <strain evidence="8">26-4b1</strain>
    </source>
</reference>
<dbReference type="RefSeq" id="WP_101250474.1">
    <property type="nucleotide sequence ID" value="NZ_PIUM01000009.1"/>
</dbReference>
<gene>
    <name evidence="7" type="ORF">CWS72_10085</name>
</gene>
<dbReference type="Pfam" id="PF00005">
    <property type="entry name" value="ABC_tran"/>
    <property type="match status" value="1"/>
</dbReference>
<dbReference type="EMBL" id="PIUM01000009">
    <property type="protein sequence ID" value="PKU24681.1"/>
    <property type="molecule type" value="Genomic_DNA"/>
</dbReference>
<keyword evidence="4 7" id="KW-0067">ATP-binding</keyword>
<dbReference type="OrthoDB" id="9775250at2"/>
<dbReference type="SMART" id="SM00382">
    <property type="entry name" value="AAA"/>
    <property type="match status" value="1"/>
</dbReference>
<proteinExistence type="inferred from homology"/>
<dbReference type="InterPro" id="IPR003593">
    <property type="entry name" value="AAA+_ATPase"/>
</dbReference>
<protein>
    <submittedName>
        <fullName evidence="7">ABC transporter ATP-binding protein</fullName>
    </submittedName>
</protein>
<dbReference type="GO" id="GO:0016887">
    <property type="term" value="F:ATP hydrolysis activity"/>
    <property type="evidence" value="ECO:0007669"/>
    <property type="project" value="InterPro"/>
</dbReference>
<evidence type="ECO:0000256" key="5">
    <source>
        <dbReference type="ARBA" id="ARBA00022970"/>
    </source>
</evidence>
<dbReference type="GO" id="GO:0015807">
    <property type="term" value="P:L-amino acid transport"/>
    <property type="evidence" value="ECO:0007669"/>
    <property type="project" value="TreeGrafter"/>
</dbReference>
<keyword evidence="5" id="KW-0029">Amino-acid transport</keyword>
<sequence length="238" mass="25404">MSLLVIEDLSVAYGQIEALRGVSLTVESGEVVAILGANGAGKTTLMRAISGLLPKRRGAVRFDGTDITRAPADRIVCLGIAQSPEGRRVFGTLKVEENLALGGFTRSAHEIRQGLETVFGMFPRLAERRDQLAGTLSGGEQQMLAIGRALLARPKLLLLDEPSLGLAPIMVQSIFRSLREIAASGVTVLIVEQNVRSALKLADRGYVLEVGRIVHEDSAARLLASPEVQAAYLGKAHT</sequence>
<dbReference type="GO" id="GO:0015658">
    <property type="term" value="F:branched-chain amino acid transmembrane transporter activity"/>
    <property type="evidence" value="ECO:0007669"/>
    <property type="project" value="InterPro"/>
</dbReference>
<dbReference type="InterPro" id="IPR030660">
    <property type="entry name" value="ABC_branched_ATPase_LivF/BraG"/>
</dbReference>
<evidence type="ECO:0000313" key="7">
    <source>
        <dbReference type="EMBL" id="PKU24681.1"/>
    </source>
</evidence>
<dbReference type="PROSITE" id="PS00211">
    <property type="entry name" value="ABC_TRANSPORTER_1"/>
    <property type="match status" value="1"/>
</dbReference>
<dbReference type="PANTHER" id="PTHR43820:SF4">
    <property type="entry name" value="HIGH-AFFINITY BRANCHED-CHAIN AMINO ACID TRANSPORT ATP-BINDING PROTEIN LIVF"/>
    <property type="match status" value="1"/>
</dbReference>
<dbReference type="InterPro" id="IPR052156">
    <property type="entry name" value="BCAA_Transport_ATP-bd_LivF"/>
</dbReference>
<evidence type="ECO:0000256" key="2">
    <source>
        <dbReference type="ARBA" id="ARBA00022448"/>
    </source>
</evidence>
<organism evidence="7 8">
    <name type="scientific">Telmatospirillum siberiense</name>
    <dbReference type="NCBI Taxonomy" id="382514"/>
    <lineage>
        <taxon>Bacteria</taxon>
        <taxon>Pseudomonadati</taxon>
        <taxon>Pseudomonadota</taxon>
        <taxon>Alphaproteobacteria</taxon>
        <taxon>Rhodospirillales</taxon>
        <taxon>Rhodospirillaceae</taxon>
        <taxon>Telmatospirillum</taxon>
    </lineage>
</organism>
<dbReference type="PROSITE" id="PS50893">
    <property type="entry name" value="ABC_TRANSPORTER_2"/>
    <property type="match status" value="1"/>
</dbReference>
<evidence type="ECO:0000256" key="3">
    <source>
        <dbReference type="ARBA" id="ARBA00022741"/>
    </source>
</evidence>
<dbReference type="AlphaFoldDB" id="A0A2N3PWB0"/>
<keyword evidence="8" id="KW-1185">Reference proteome</keyword>
<dbReference type="InterPro" id="IPR003439">
    <property type="entry name" value="ABC_transporter-like_ATP-bd"/>
</dbReference>
<evidence type="ECO:0000256" key="1">
    <source>
        <dbReference type="ARBA" id="ARBA00005417"/>
    </source>
</evidence>
<keyword evidence="3" id="KW-0547">Nucleotide-binding</keyword>
<evidence type="ECO:0000256" key="4">
    <source>
        <dbReference type="ARBA" id="ARBA00022840"/>
    </source>
</evidence>
<dbReference type="SUPFAM" id="SSF52540">
    <property type="entry name" value="P-loop containing nucleoside triphosphate hydrolases"/>
    <property type="match status" value="1"/>
</dbReference>
<evidence type="ECO:0000259" key="6">
    <source>
        <dbReference type="PROSITE" id="PS50893"/>
    </source>
</evidence>
<name>A0A2N3PWB0_9PROT</name>
<keyword evidence="2" id="KW-0813">Transport</keyword>
<accession>A0A2N3PWB0</accession>
<dbReference type="CDD" id="cd03224">
    <property type="entry name" value="ABC_TM1139_LivF_branched"/>
    <property type="match status" value="1"/>
</dbReference>
<evidence type="ECO:0000313" key="8">
    <source>
        <dbReference type="Proteomes" id="UP000233293"/>
    </source>
</evidence>
<dbReference type="GO" id="GO:0005524">
    <property type="term" value="F:ATP binding"/>
    <property type="evidence" value="ECO:0007669"/>
    <property type="project" value="UniProtKB-KW"/>
</dbReference>
<dbReference type="PIRSF" id="PIRSF039137">
    <property type="entry name" value="ABC_branched_ATPase"/>
    <property type="match status" value="1"/>
</dbReference>
<feature type="domain" description="ABC transporter" evidence="6">
    <location>
        <begin position="4"/>
        <end position="235"/>
    </location>
</feature>
<dbReference type="InterPro" id="IPR027417">
    <property type="entry name" value="P-loop_NTPase"/>
</dbReference>
<comment type="similarity">
    <text evidence="1">Belongs to the ABC transporter superfamily.</text>
</comment>
<dbReference type="Gene3D" id="3.40.50.300">
    <property type="entry name" value="P-loop containing nucleotide triphosphate hydrolases"/>
    <property type="match status" value="1"/>
</dbReference>
<dbReference type="InterPro" id="IPR017871">
    <property type="entry name" value="ABC_transporter-like_CS"/>
</dbReference>
<comment type="caution">
    <text evidence="7">The sequence shown here is derived from an EMBL/GenBank/DDBJ whole genome shotgun (WGS) entry which is preliminary data.</text>
</comment>